<evidence type="ECO:0000313" key="1">
    <source>
        <dbReference type="EMBL" id="MEX3935588.1"/>
    </source>
</evidence>
<comment type="caution">
    <text evidence="1">The sequence shown here is derived from an EMBL/GenBank/DDBJ whole genome shotgun (WGS) entry which is preliminary data.</text>
</comment>
<gene>
    <name evidence="1" type="ORF">AB4Y32_27945</name>
</gene>
<organism evidence="1 2">
    <name type="scientific">Paraburkholderia phymatum</name>
    <dbReference type="NCBI Taxonomy" id="148447"/>
    <lineage>
        <taxon>Bacteria</taxon>
        <taxon>Pseudomonadati</taxon>
        <taxon>Pseudomonadota</taxon>
        <taxon>Betaproteobacteria</taxon>
        <taxon>Burkholderiales</taxon>
        <taxon>Burkholderiaceae</taxon>
        <taxon>Paraburkholderia</taxon>
    </lineage>
</organism>
<keyword evidence="2" id="KW-1185">Reference proteome</keyword>
<name>A0ACC6U7I6_9BURK</name>
<protein>
    <submittedName>
        <fullName evidence="1">Uncharacterized protein</fullName>
    </submittedName>
</protein>
<proteinExistence type="predicted"/>
<accession>A0ACC6U7I6</accession>
<dbReference type="Proteomes" id="UP001558850">
    <property type="component" value="Unassembled WGS sequence"/>
</dbReference>
<sequence length="83" mass="9367">MFECDPSSDRKVLQAGNLTGYPVAFIRARRDPWMEQIAFRDAGNVRSALWALSGLLSVDGVTAFMLQSPSSFCARQRERRFLP</sequence>
<evidence type="ECO:0000313" key="2">
    <source>
        <dbReference type="Proteomes" id="UP001558850"/>
    </source>
</evidence>
<dbReference type="EMBL" id="JBFRCH010000022">
    <property type="protein sequence ID" value="MEX3935588.1"/>
    <property type="molecule type" value="Genomic_DNA"/>
</dbReference>
<reference evidence="1" key="1">
    <citation type="submission" date="2024-07" db="EMBL/GenBank/DDBJ databases">
        <title>A survey of Mimosa microsymbionts across Brazilian biomes reveals a high diversity of Paraburkholderia nodulating endemic species, but also that Cupriavidus is common as a symbiont of widespread species.</title>
        <authorList>
            <person name="Rouws L."/>
            <person name="Barauna A."/>
            <person name="Beukes C."/>
            <person name="Rouws J.R.C."/>
            <person name="De Faria S.M."/>
            <person name="Gross E."/>
            <person name="Bueno Dos Reis Junior F."/>
            <person name="Simon M.F."/>
            <person name="Maluk M."/>
            <person name="Odee D.W."/>
            <person name="Kenicer G."/>
            <person name="Young J.P.W."/>
            <person name="Reis V.M."/>
            <person name="Zilli J."/>
            <person name="James E.K."/>
        </authorList>
    </citation>
    <scope>NUCLEOTIDE SEQUENCE</scope>
    <source>
        <strain evidence="1">EG181B</strain>
    </source>
</reference>